<dbReference type="SUPFAM" id="SSF103473">
    <property type="entry name" value="MFS general substrate transporter"/>
    <property type="match status" value="1"/>
</dbReference>
<evidence type="ECO:0000259" key="8">
    <source>
        <dbReference type="PROSITE" id="PS50850"/>
    </source>
</evidence>
<feature type="transmembrane region" description="Helical" evidence="7">
    <location>
        <begin position="125"/>
        <end position="147"/>
    </location>
</feature>
<dbReference type="PANTHER" id="PTHR43124">
    <property type="entry name" value="PURINE EFFLUX PUMP PBUE"/>
    <property type="match status" value="1"/>
</dbReference>
<evidence type="ECO:0000256" key="3">
    <source>
        <dbReference type="ARBA" id="ARBA00022692"/>
    </source>
</evidence>
<feature type="transmembrane region" description="Helical" evidence="7">
    <location>
        <begin position="352"/>
        <end position="375"/>
    </location>
</feature>
<evidence type="ECO:0000256" key="6">
    <source>
        <dbReference type="SAM" id="MobiDB-lite"/>
    </source>
</evidence>
<feature type="transmembrane region" description="Helical" evidence="7">
    <location>
        <begin position="381"/>
        <end position="401"/>
    </location>
</feature>
<evidence type="ECO:0000256" key="5">
    <source>
        <dbReference type="ARBA" id="ARBA00023136"/>
    </source>
</evidence>
<feature type="transmembrane region" description="Helical" evidence="7">
    <location>
        <begin position="185"/>
        <end position="206"/>
    </location>
</feature>
<feature type="transmembrane region" description="Helical" evidence="7">
    <location>
        <begin position="227"/>
        <end position="249"/>
    </location>
</feature>
<dbReference type="Proteomes" id="UP001327093">
    <property type="component" value="Unassembled WGS sequence"/>
</dbReference>
<dbReference type="InterPro" id="IPR020846">
    <property type="entry name" value="MFS_dom"/>
</dbReference>
<evidence type="ECO:0000256" key="7">
    <source>
        <dbReference type="SAM" id="Phobius"/>
    </source>
</evidence>
<dbReference type="PANTHER" id="PTHR43124:SF3">
    <property type="entry name" value="CHLORAMPHENICOL EFFLUX PUMP RV0191"/>
    <property type="match status" value="1"/>
</dbReference>
<evidence type="ECO:0000313" key="10">
    <source>
        <dbReference type="Proteomes" id="UP001327093"/>
    </source>
</evidence>
<feature type="compositionally biased region" description="Low complexity" evidence="6">
    <location>
        <begin position="10"/>
        <end position="23"/>
    </location>
</feature>
<feature type="transmembrane region" description="Helical" evidence="7">
    <location>
        <begin position="289"/>
        <end position="310"/>
    </location>
</feature>
<evidence type="ECO:0000313" key="9">
    <source>
        <dbReference type="EMBL" id="MEB3371552.1"/>
    </source>
</evidence>
<protein>
    <submittedName>
        <fullName evidence="9">MFS transporter</fullName>
    </submittedName>
</protein>
<keyword evidence="2" id="KW-1003">Cell membrane</keyword>
<name>A0ABU6AJB4_9PSEU</name>
<dbReference type="InterPro" id="IPR050189">
    <property type="entry name" value="MFS_Efflux_Transporters"/>
</dbReference>
<comment type="caution">
    <text evidence="9">The sequence shown here is derived from an EMBL/GenBank/DDBJ whole genome shotgun (WGS) entry which is preliminary data.</text>
</comment>
<proteinExistence type="predicted"/>
<feature type="transmembrane region" description="Helical" evidence="7">
    <location>
        <begin position="159"/>
        <end position="179"/>
    </location>
</feature>
<dbReference type="RefSeq" id="WP_324268982.1">
    <property type="nucleotide sequence ID" value="NZ_JAWLNX010000030.1"/>
</dbReference>
<dbReference type="InterPro" id="IPR036259">
    <property type="entry name" value="MFS_trans_sf"/>
</dbReference>
<keyword evidence="10" id="KW-1185">Reference proteome</keyword>
<dbReference type="Gene3D" id="1.20.1250.20">
    <property type="entry name" value="MFS general substrate transporter like domains"/>
    <property type="match status" value="1"/>
</dbReference>
<keyword evidence="5 7" id="KW-0472">Membrane</keyword>
<feature type="domain" description="Major facilitator superfamily (MFS) profile" evidence="8">
    <location>
        <begin position="30"/>
        <end position="406"/>
    </location>
</feature>
<dbReference type="Pfam" id="PF07690">
    <property type="entry name" value="MFS_1"/>
    <property type="match status" value="1"/>
</dbReference>
<dbReference type="InterPro" id="IPR011701">
    <property type="entry name" value="MFS"/>
</dbReference>
<sequence length="418" mass="41869">MTGHSEPRVGTETSAAAGTSATEASGCPGVLVTLLLASTLGVMAGSVISPVVEVIRGDFGVSGTAAGLVVTAHALAVAVTSPLIGRAIDHCGVRIPLAAGLVLYGISGGAGLFTTSYPALIASRLVFGIGAAAVFTGTTVALLQLFTGPRRDRVMGWRSAANSVGGLVWPLLGGTLGGLSWHAPFAIYLVGLPLGVAAVLALPHTAPHRAARTRGGVLALVRQSPAVLGFYALQAAASIFLYTMVVFLPQRLADLGIREPLMVSLYLVVMTGAISSLVGLVYAPLRARLSYAALLRTAALAWAGAFTVLGTVDHPVLLLAGPALLGLGQGLSLPSLTVLVNESAPPALRGQATSLAGTVIFGGQFLSPLLLGPLIGATSSTVGFLTAAVMAGLIALTLTTVRMASSTSPGGSASASDN</sequence>
<evidence type="ECO:0000256" key="2">
    <source>
        <dbReference type="ARBA" id="ARBA00022475"/>
    </source>
</evidence>
<dbReference type="InterPro" id="IPR005829">
    <property type="entry name" value="Sugar_transporter_CS"/>
</dbReference>
<feature type="region of interest" description="Disordered" evidence="6">
    <location>
        <begin position="1"/>
        <end position="23"/>
    </location>
</feature>
<keyword evidence="4 7" id="KW-1133">Transmembrane helix</keyword>
<dbReference type="PROSITE" id="PS50850">
    <property type="entry name" value="MFS"/>
    <property type="match status" value="1"/>
</dbReference>
<evidence type="ECO:0000256" key="4">
    <source>
        <dbReference type="ARBA" id="ARBA00022989"/>
    </source>
</evidence>
<dbReference type="CDD" id="cd17473">
    <property type="entry name" value="MFS_arabinose_efflux_permease_like"/>
    <property type="match status" value="1"/>
</dbReference>
<feature type="transmembrane region" description="Helical" evidence="7">
    <location>
        <begin position="30"/>
        <end position="52"/>
    </location>
</feature>
<feature type="transmembrane region" description="Helical" evidence="7">
    <location>
        <begin position="97"/>
        <end position="119"/>
    </location>
</feature>
<feature type="transmembrane region" description="Helical" evidence="7">
    <location>
        <begin position="64"/>
        <end position="85"/>
    </location>
</feature>
<feature type="transmembrane region" description="Helical" evidence="7">
    <location>
        <begin position="261"/>
        <end position="282"/>
    </location>
</feature>
<dbReference type="EMBL" id="JAWLNX010000030">
    <property type="protein sequence ID" value="MEB3371552.1"/>
    <property type="molecule type" value="Genomic_DNA"/>
</dbReference>
<gene>
    <name evidence="9" type="ORF">R4I43_29530</name>
</gene>
<dbReference type="PROSITE" id="PS00217">
    <property type="entry name" value="SUGAR_TRANSPORT_2"/>
    <property type="match status" value="1"/>
</dbReference>
<comment type="subcellular location">
    <subcellularLocation>
        <location evidence="1">Cell membrane</location>
        <topology evidence="1">Multi-pass membrane protein</topology>
    </subcellularLocation>
</comment>
<reference evidence="9 10" key="1">
    <citation type="submission" date="2023-10" db="EMBL/GenBank/DDBJ databases">
        <title>Saccharopolyspora sp. nov., isolated from mangrove soil.</title>
        <authorList>
            <person name="Lu Y."/>
            <person name="Liu W."/>
        </authorList>
    </citation>
    <scope>NUCLEOTIDE SEQUENCE [LARGE SCALE GENOMIC DNA]</scope>
    <source>
        <strain evidence="9 10">S2-29</strain>
    </source>
</reference>
<evidence type="ECO:0000256" key="1">
    <source>
        <dbReference type="ARBA" id="ARBA00004651"/>
    </source>
</evidence>
<organism evidence="9 10">
    <name type="scientific">Saccharopolyspora mangrovi</name>
    <dbReference type="NCBI Taxonomy" id="3082379"/>
    <lineage>
        <taxon>Bacteria</taxon>
        <taxon>Bacillati</taxon>
        <taxon>Actinomycetota</taxon>
        <taxon>Actinomycetes</taxon>
        <taxon>Pseudonocardiales</taxon>
        <taxon>Pseudonocardiaceae</taxon>
        <taxon>Saccharopolyspora</taxon>
    </lineage>
</organism>
<keyword evidence="3 7" id="KW-0812">Transmembrane</keyword>
<accession>A0ABU6AJB4</accession>